<feature type="region of interest" description="Disordered" evidence="1">
    <location>
        <begin position="272"/>
        <end position="296"/>
    </location>
</feature>
<protein>
    <submittedName>
        <fullName evidence="2">Uncharacterized protein</fullName>
    </submittedName>
</protein>
<proteinExistence type="predicted"/>
<feature type="region of interest" description="Disordered" evidence="1">
    <location>
        <begin position="372"/>
        <end position="405"/>
    </location>
</feature>
<organism evidence="2">
    <name type="scientific">uncultured Rubrobacteraceae bacterium</name>
    <dbReference type="NCBI Taxonomy" id="349277"/>
    <lineage>
        <taxon>Bacteria</taxon>
        <taxon>Bacillati</taxon>
        <taxon>Actinomycetota</taxon>
        <taxon>Rubrobacteria</taxon>
        <taxon>Rubrobacterales</taxon>
        <taxon>Rubrobacteraceae</taxon>
        <taxon>environmental samples</taxon>
    </lineage>
</organism>
<feature type="non-terminal residue" evidence="2">
    <location>
        <position position="405"/>
    </location>
</feature>
<dbReference type="AlphaFoldDB" id="A0A6J4PQZ6"/>
<reference evidence="2" key="1">
    <citation type="submission" date="2020-02" db="EMBL/GenBank/DDBJ databases">
        <authorList>
            <person name="Meier V. D."/>
        </authorList>
    </citation>
    <scope>NUCLEOTIDE SEQUENCE</scope>
    <source>
        <strain evidence="2">AVDCRST_MAG55</strain>
    </source>
</reference>
<dbReference type="EMBL" id="CADCUZ010000084">
    <property type="protein sequence ID" value="CAA9419542.1"/>
    <property type="molecule type" value="Genomic_DNA"/>
</dbReference>
<feature type="region of interest" description="Disordered" evidence="1">
    <location>
        <begin position="320"/>
        <end position="349"/>
    </location>
</feature>
<sequence length="405" mass="41294">AGGRKVSRLGRGPFYGGVLGFRGGRVDERVVSGRGPGQDLDGFYERPRGLRLFLALGEGLARRGGHLRYGGAARQPEPAGVDRAHLAARADGGDRSLPALRPHLHLRGAWVPGVDGRGAAVAAVVGGRRGGVAAPVVAAALDAGARAGIPDPGPRVGGRLGLGPQGLPVAHGGLSRPGRRAEALAGAGTPVAARAAAVGGLLGGVHLRPGGDARRPRRGRSLCDAPLRQDTERGFGECLLGQCLHPRGGGPFLYGAPLRAERGDPAVDGLRGVRAGGRGHHPHRGENSRRGRGRFVGAGRGLSAGLPHRLAQLSRLARPGGVASAGAGSHRVGAVPARPAGCPGAVGPALERRGHRRRDVRAYALSLRLAGALGSPPGRRKAGRAGDRSWQGGVRKPQSSGRWGI</sequence>
<evidence type="ECO:0000256" key="1">
    <source>
        <dbReference type="SAM" id="MobiDB-lite"/>
    </source>
</evidence>
<gene>
    <name evidence="2" type="ORF">AVDCRST_MAG55-1893</name>
</gene>
<name>A0A6J4PQZ6_9ACTN</name>
<evidence type="ECO:0000313" key="2">
    <source>
        <dbReference type="EMBL" id="CAA9419542.1"/>
    </source>
</evidence>
<feature type="non-terminal residue" evidence="2">
    <location>
        <position position="1"/>
    </location>
</feature>
<accession>A0A6J4PQZ6</accession>